<dbReference type="EMBL" id="CP001684">
    <property type="protein sequence ID" value="ACV22483.1"/>
    <property type="molecule type" value="Genomic_DNA"/>
</dbReference>
<dbReference type="GO" id="GO:0016491">
    <property type="term" value="F:oxidoreductase activity"/>
    <property type="evidence" value="ECO:0007669"/>
    <property type="project" value="UniProtKB-KW"/>
</dbReference>
<dbReference type="KEGG" id="shi:Shel_14630"/>
<evidence type="ECO:0000256" key="1">
    <source>
        <dbReference type="ARBA" id="ARBA00001947"/>
    </source>
</evidence>
<dbReference type="PANTHER" id="PTHR43350:SF19">
    <property type="entry name" value="D-GULOSIDE 3-DEHYDROGENASE"/>
    <property type="match status" value="1"/>
</dbReference>
<dbReference type="RefSeq" id="WP_012798585.1">
    <property type="nucleotide sequence ID" value="NC_013165.1"/>
</dbReference>
<dbReference type="InterPro" id="IPR013154">
    <property type="entry name" value="ADH-like_N"/>
</dbReference>
<dbReference type="Gene3D" id="3.40.50.720">
    <property type="entry name" value="NAD(P)-binding Rossmann-like Domain"/>
    <property type="match status" value="1"/>
</dbReference>
<dbReference type="eggNOG" id="COG1063">
    <property type="taxonomic scope" value="Bacteria"/>
</dbReference>
<dbReference type="STRING" id="471855.Shel_14630"/>
<keyword evidence="9" id="KW-1185">Reference proteome</keyword>
<dbReference type="Pfam" id="PF16912">
    <property type="entry name" value="Glu_dehyd_C"/>
    <property type="match status" value="1"/>
</dbReference>
<dbReference type="SUPFAM" id="SSF50129">
    <property type="entry name" value="GroES-like"/>
    <property type="match status" value="1"/>
</dbReference>
<dbReference type="HOGENOM" id="CLU_823603_0_0_11"/>
<comment type="similarity">
    <text evidence="2">Belongs to the zinc-containing alcohol dehydrogenase family.</text>
</comment>
<evidence type="ECO:0000259" key="7">
    <source>
        <dbReference type="Pfam" id="PF16912"/>
    </source>
</evidence>
<keyword evidence="5" id="KW-0560">Oxidoreductase</keyword>
<evidence type="ECO:0000256" key="4">
    <source>
        <dbReference type="ARBA" id="ARBA00022833"/>
    </source>
</evidence>
<dbReference type="PANTHER" id="PTHR43350">
    <property type="entry name" value="NAD-DEPENDENT ALCOHOL DEHYDROGENASE"/>
    <property type="match status" value="1"/>
</dbReference>
<dbReference type="InterPro" id="IPR036291">
    <property type="entry name" value="NAD(P)-bd_dom_sf"/>
</dbReference>
<reference evidence="8 9" key="1">
    <citation type="journal article" date="2009" name="Stand. Genomic Sci.">
        <title>Complete genome sequence of Slackia heliotrinireducens type strain (RHS 1).</title>
        <authorList>
            <person name="Pukall R."/>
            <person name="Lapidus A."/>
            <person name="Nolan M."/>
            <person name="Copeland A."/>
            <person name="Glavina Del Rio T."/>
            <person name="Lucas S."/>
            <person name="Chen F."/>
            <person name="Tice H."/>
            <person name="Cheng J.F."/>
            <person name="Chertkov O."/>
            <person name="Bruce D."/>
            <person name="Goodwin L."/>
            <person name="Kuske C."/>
            <person name="Brettin T."/>
            <person name="Detter J.C."/>
            <person name="Han C."/>
            <person name="Pitluck S."/>
            <person name="Pati A."/>
            <person name="Mavrommatis K."/>
            <person name="Ivanova N."/>
            <person name="Ovchinnikova G."/>
            <person name="Chen A."/>
            <person name="Palaniappan K."/>
            <person name="Schneider S."/>
            <person name="Rohde M."/>
            <person name="Chain P."/>
            <person name="D'haeseleer P."/>
            <person name="Goker M."/>
            <person name="Bristow J."/>
            <person name="Eisen J.A."/>
            <person name="Markowitz V."/>
            <person name="Kyrpides N.C."/>
            <person name="Klenk H.P."/>
            <person name="Hugenholtz P."/>
        </authorList>
    </citation>
    <scope>NUCLEOTIDE SEQUENCE [LARGE SCALE GENOMIC DNA]</scope>
    <source>
        <strain evidence="9">ATCC 29202 / DSM 20476 / NCTC 11029 / RHS 1</strain>
    </source>
</reference>
<feature type="domain" description="Glucose dehydrogenase C-terminal" evidence="7">
    <location>
        <begin position="141"/>
        <end position="340"/>
    </location>
</feature>
<evidence type="ECO:0000313" key="9">
    <source>
        <dbReference type="Proteomes" id="UP000002026"/>
    </source>
</evidence>
<sequence length="349" mass="38745">MLNNIYRLERPETFAVHTEELVETEGYATIRPTHLAICAADQRYWSGNRDPKALKKKLPMALIHEGIGVVVSDSTGTYAPGTKVVMVPNMPDPDDPDKLSKENYSRASKFCSSSMDGFMRDYVTIPTERLVPFGNNVDPMVAVMAELTSVATNAVEAFNQVRHVDRNNVIGIWGDGAVGYLMAMVLHQEFPDTHLILFGADEDKMAMNDFVDEKHNVRIERTEDLPAVDHAFECVGGVGGCTSAINQIIDLIRPQGVIGLMGVSEMPVPINTRMVLEKGLTLQGNSRSSKGDFERAVELFARPEVARQVRKIDKDVFPVAGIDDAQEAFRFDMHSPFKTVMLWDTPISE</sequence>
<evidence type="ECO:0000259" key="6">
    <source>
        <dbReference type="Pfam" id="PF08240"/>
    </source>
</evidence>
<evidence type="ECO:0000256" key="3">
    <source>
        <dbReference type="ARBA" id="ARBA00022723"/>
    </source>
</evidence>
<comment type="cofactor">
    <cofactor evidence="1">
        <name>Zn(2+)</name>
        <dbReference type="ChEBI" id="CHEBI:29105"/>
    </cofactor>
</comment>
<dbReference type="Proteomes" id="UP000002026">
    <property type="component" value="Chromosome"/>
</dbReference>
<dbReference type="GO" id="GO:0046872">
    <property type="term" value="F:metal ion binding"/>
    <property type="evidence" value="ECO:0007669"/>
    <property type="project" value="UniProtKB-KW"/>
</dbReference>
<feature type="domain" description="Alcohol dehydrogenase-like N-terminal" evidence="6">
    <location>
        <begin position="26"/>
        <end position="132"/>
    </location>
</feature>
<dbReference type="Gene3D" id="3.90.180.10">
    <property type="entry name" value="Medium-chain alcohol dehydrogenases, catalytic domain"/>
    <property type="match status" value="1"/>
</dbReference>
<name>C7N6E8_SLAHD</name>
<keyword evidence="4" id="KW-0862">Zinc</keyword>
<dbReference type="AlphaFoldDB" id="C7N6E8"/>
<organism evidence="8 9">
    <name type="scientific">Slackia heliotrinireducens (strain ATCC 29202 / DSM 20476 / NCTC 11029 / RHS 1)</name>
    <name type="common">Peptococcus heliotrinreducens</name>
    <dbReference type="NCBI Taxonomy" id="471855"/>
    <lineage>
        <taxon>Bacteria</taxon>
        <taxon>Bacillati</taxon>
        <taxon>Actinomycetota</taxon>
        <taxon>Coriobacteriia</taxon>
        <taxon>Eggerthellales</taxon>
        <taxon>Eggerthellaceae</taxon>
        <taxon>Slackia</taxon>
    </lineage>
</organism>
<evidence type="ECO:0000256" key="2">
    <source>
        <dbReference type="ARBA" id="ARBA00008072"/>
    </source>
</evidence>
<evidence type="ECO:0000256" key="5">
    <source>
        <dbReference type="ARBA" id="ARBA00023002"/>
    </source>
</evidence>
<dbReference type="InterPro" id="IPR031640">
    <property type="entry name" value="Glu_dehyd_C"/>
</dbReference>
<keyword evidence="3" id="KW-0479">Metal-binding</keyword>
<proteinExistence type="inferred from homology"/>
<dbReference type="Pfam" id="PF08240">
    <property type="entry name" value="ADH_N"/>
    <property type="match status" value="1"/>
</dbReference>
<dbReference type="SUPFAM" id="SSF51735">
    <property type="entry name" value="NAD(P)-binding Rossmann-fold domains"/>
    <property type="match status" value="1"/>
</dbReference>
<dbReference type="InterPro" id="IPR011032">
    <property type="entry name" value="GroES-like_sf"/>
</dbReference>
<dbReference type="CDD" id="cd08237">
    <property type="entry name" value="ribitol-5-phosphate_DH"/>
    <property type="match status" value="1"/>
</dbReference>
<evidence type="ECO:0000313" key="8">
    <source>
        <dbReference type="EMBL" id="ACV22483.1"/>
    </source>
</evidence>
<protein>
    <submittedName>
        <fullName evidence="8">Theronine dehydrogenase-like Zn-dependent dehydrogenase</fullName>
    </submittedName>
</protein>
<accession>C7N6E8</accession>
<gene>
    <name evidence="8" type="ordered locus">Shel_14630</name>
</gene>